<evidence type="ECO:0000313" key="3">
    <source>
        <dbReference type="Proteomes" id="UP000688137"/>
    </source>
</evidence>
<keyword evidence="1" id="KW-1133">Transmembrane helix</keyword>
<feature type="transmembrane region" description="Helical" evidence="1">
    <location>
        <begin position="21"/>
        <end position="43"/>
    </location>
</feature>
<keyword evidence="1" id="KW-0472">Membrane</keyword>
<organism evidence="2 3">
    <name type="scientific">Paramecium primaurelia</name>
    <dbReference type="NCBI Taxonomy" id="5886"/>
    <lineage>
        <taxon>Eukaryota</taxon>
        <taxon>Sar</taxon>
        <taxon>Alveolata</taxon>
        <taxon>Ciliophora</taxon>
        <taxon>Intramacronucleata</taxon>
        <taxon>Oligohymenophorea</taxon>
        <taxon>Peniculida</taxon>
        <taxon>Parameciidae</taxon>
        <taxon>Paramecium</taxon>
    </lineage>
</organism>
<feature type="transmembrane region" description="Helical" evidence="1">
    <location>
        <begin position="380"/>
        <end position="402"/>
    </location>
</feature>
<dbReference type="AlphaFoldDB" id="A0A8S1N3B7"/>
<protein>
    <submittedName>
        <fullName evidence="2">Uncharacterized protein</fullName>
    </submittedName>
</protein>
<comment type="caution">
    <text evidence="2">The sequence shown here is derived from an EMBL/GenBank/DDBJ whole genome shotgun (WGS) entry which is preliminary data.</text>
</comment>
<keyword evidence="3" id="KW-1185">Reference proteome</keyword>
<name>A0A8S1N3B7_PARPR</name>
<reference evidence="2" key="1">
    <citation type="submission" date="2021-01" db="EMBL/GenBank/DDBJ databases">
        <authorList>
            <consortium name="Genoscope - CEA"/>
            <person name="William W."/>
        </authorList>
    </citation>
    <scope>NUCLEOTIDE SEQUENCE</scope>
</reference>
<evidence type="ECO:0000256" key="1">
    <source>
        <dbReference type="SAM" id="Phobius"/>
    </source>
</evidence>
<accession>A0A8S1N3B7</accession>
<proteinExistence type="predicted"/>
<sequence length="519" mass="61190">MIGKDCLIKKFKTWRIRTQILVTQLITMIVSVTILGLCLFLNFEGIFQALQNDAEKKFIMNFIYRQTNSQLNAYTRNLENRIRQGIYAINDINLLNQQIYNTSMTFVQNSDRCLQESYLNESFVLKCQYCYGIFDCSNQIHNPEQYSQEFLQLSNLLTSLIPMQIQQDMYFTSISKDCYFSTYPGQPFGDYVPSSRRWFQNHMANINKSEYIISEPYTNYFGGVYISGTTNLYNGANNERIGIIVVDLNFSDIHQFMEDDQQMLAMDSNGRILISKLYTVNTSEVYYLYNQTIFGFDQQDVNLILNHDIQQQKEQICEIQIPQTICIENKNTGVLWYFRVKKVTGDYYVLSMFNSSAYSNYYQTLRITLSKIYTEIVTDFIFGLLSIILSCFCIYLGCFVILQKPIDKLINSFNKYLLYGKQLSYLMLKIDHHDQLDKLSQAFIRVMTRSMSNKDNRKRIVDKYMSESKYPINFYVNSKIMNAQTKLLLYNLEMSSSRQKNIDQFFQQYRQENSQQKSF</sequence>
<dbReference type="OMA" id="FKTWRIR"/>
<evidence type="ECO:0000313" key="2">
    <source>
        <dbReference type="EMBL" id="CAD8084193.1"/>
    </source>
</evidence>
<keyword evidence="1" id="KW-0812">Transmembrane</keyword>
<gene>
    <name evidence="2" type="ORF">PPRIM_AZ9-3.1.T0710223</name>
</gene>
<dbReference type="EMBL" id="CAJJDM010000074">
    <property type="protein sequence ID" value="CAD8084193.1"/>
    <property type="molecule type" value="Genomic_DNA"/>
</dbReference>
<dbReference type="Proteomes" id="UP000688137">
    <property type="component" value="Unassembled WGS sequence"/>
</dbReference>